<organism evidence="4 5">
    <name type="scientific">Periplaneta americana</name>
    <name type="common">American cockroach</name>
    <name type="synonym">Blatta americana</name>
    <dbReference type="NCBI Taxonomy" id="6978"/>
    <lineage>
        <taxon>Eukaryota</taxon>
        <taxon>Metazoa</taxon>
        <taxon>Ecdysozoa</taxon>
        <taxon>Arthropoda</taxon>
        <taxon>Hexapoda</taxon>
        <taxon>Insecta</taxon>
        <taxon>Pterygota</taxon>
        <taxon>Neoptera</taxon>
        <taxon>Polyneoptera</taxon>
        <taxon>Dictyoptera</taxon>
        <taxon>Blattodea</taxon>
        <taxon>Blattoidea</taxon>
        <taxon>Blattidae</taxon>
        <taxon>Blattinae</taxon>
        <taxon>Periplaneta</taxon>
    </lineage>
</organism>
<dbReference type="PROSITE" id="PS50176">
    <property type="entry name" value="ARM_REPEAT"/>
    <property type="match status" value="1"/>
</dbReference>
<dbReference type="PROSITE" id="PS50878">
    <property type="entry name" value="RT_POL"/>
    <property type="match status" value="1"/>
</dbReference>
<evidence type="ECO:0000313" key="5">
    <source>
        <dbReference type="Proteomes" id="UP001148838"/>
    </source>
</evidence>
<dbReference type="PANTHER" id="PTHR46241">
    <property type="entry name" value="ARMADILLO REPEAT-CONTAINING PROTEIN 4 ARMC4"/>
    <property type="match status" value="1"/>
</dbReference>
<dbReference type="SUPFAM" id="SSF56672">
    <property type="entry name" value="DNA/RNA polymerases"/>
    <property type="match status" value="1"/>
</dbReference>
<dbReference type="InterPro" id="IPR043502">
    <property type="entry name" value="DNA/RNA_pol_sf"/>
</dbReference>
<dbReference type="SUPFAM" id="SSF48371">
    <property type="entry name" value="ARM repeat"/>
    <property type="match status" value="2"/>
</dbReference>
<dbReference type="InterPro" id="IPR000225">
    <property type="entry name" value="Armadillo"/>
</dbReference>
<dbReference type="SMART" id="SM00185">
    <property type="entry name" value="ARM"/>
    <property type="match status" value="9"/>
</dbReference>
<dbReference type="InterPro" id="IPR016024">
    <property type="entry name" value="ARM-type_fold"/>
</dbReference>
<keyword evidence="5" id="KW-1185">Reference proteome</keyword>
<dbReference type="PANTHER" id="PTHR46241:SF1">
    <property type="entry name" value="OUTER DYNEIN ARM-DOCKING COMPLEX SUBUNIT 2"/>
    <property type="match status" value="1"/>
</dbReference>
<proteinExistence type="predicted"/>
<protein>
    <recommendedName>
        <fullName evidence="3">Reverse transcriptase domain-containing protein</fullName>
    </recommendedName>
</protein>
<dbReference type="InterPro" id="IPR000477">
    <property type="entry name" value="RT_dom"/>
</dbReference>
<reference evidence="4 5" key="1">
    <citation type="journal article" date="2022" name="Allergy">
        <title>Genome assembly and annotation of Periplaneta americana reveal a comprehensive cockroach allergen profile.</title>
        <authorList>
            <person name="Wang L."/>
            <person name="Xiong Q."/>
            <person name="Saelim N."/>
            <person name="Wang L."/>
            <person name="Nong W."/>
            <person name="Wan A.T."/>
            <person name="Shi M."/>
            <person name="Liu X."/>
            <person name="Cao Q."/>
            <person name="Hui J.H.L."/>
            <person name="Sookrung N."/>
            <person name="Leung T.F."/>
            <person name="Tungtrongchitr A."/>
            <person name="Tsui S.K.W."/>
        </authorList>
    </citation>
    <scope>NUCLEOTIDE SEQUENCE [LARGE SCALE GENOMIC DNA]</scope>
    <source>
        <strain evidence="4">PWHHKU_190912</strain>
    </source>
</reference>
<feature type="domain" description="Reverse transcriptase" evidence="3">
    <location>
        <begin position="415"/>
        <end position="749"/>
    </location>
</feature>
<evidence type="ECO:0000259" key="3">
    <source>
        <dbReference type="PROSITE" id="PS50878"/>
    </source>
</evidence>
<name>A0ABQ8SIR7_PERAM</name>
<feature type="repeat" description="ARM" evidence="1">
    <location>
        <begin position="826"/>
        <end position="868"/>
    </location>
</feature>
<accession>A0ABQ8SIR7</accession>
<comment type="caution">
    <text evidence="4">The sequence shown here is derived from an EMBL/GenBank/DDBJ whole genome shotgun (WGS) entry which is preliminary data.</text>
</comment>
<sequence>MWFRDGATAHYALTVRQKLNEMFGVHFVGRGGLQSWPPRSPDLTPLDFFYGDLWKSTYIDILRRICGVPVTKQDFRATGVIAGWANEYGVESKDSQRASVEEHKMPMISEPRYVIVKEVEDESEGSTPADSSEEGDELRWHEVAQGPDVPSEYWHVQKLIKYMKAGNQTATIVSLCCLKDYDLTTEINQTAIRDIGGLEVLVNLLETEDLKCKLGALSVLSEISQNADIRRGITDLGAIPILVVILSSQARDLQILAAETIANVGKIRKGRRVVRKCDGIPKLVDLLDVNNHVLVTPLNELNPEDVEEVHVARAGARALWSMSQSKKNREAMRKAGCVRLLARLLKSIHGDVVVSIMGTLQQCASEPIRGGPPAWGLGEGLTTHHRKNQLVTKPNSKRRNGTFLQDPIVENRDNYFNERREASRTLRNKKRDYLKKKLNEVETNSKNRNIPDLYKGIKEFKNGYHPRVNVIKDENGDLLADSHSILNRWKNYFAQLLNIHRPNRNDQDEIQIQTAEPFIPEPTLSEVEIAIEILKKYKSPGIDQIPAELIQEGGRALSSEIYKLVLAIWEKEIVPEQWKESIIILEKKWEYKGTVHQLFIDFKMAYDSVKREVLYNILIVFGIPKKLVRLIKMCLSETYSRVRIGQFLSDAFPIHCGLKQGDALSPLLFNFALEYAIRKVQDNRQGLELNGLHQLLVYADDVNMLGENSQTIRENAEILVEASETIGLENEYQLAVQTEGMIADMVRHLSDNDMELKKHCASAIFKCAQDSITRDLVRQHGGLDPLVKLAKDKSIWEDKPLLAAVTGAIWKCAISPENVRRLDELSTVDTLVALLQDEDEEVLTNAVGGLAECAKFPENRTEIRSCGGIPKLITLLSGNNGPMLENVCRVLGECANEPESMEIIDQLDGVRLIWSQLKHPSPAVQANAAWALCPCIQNAKDSGEMVRSFVGGLELIVSRLKSTDTNVLACVCAALAKIAQDTENLAVITDHGVVPMLAELVLTVIHSNIIVRHQYLIRRLLKLQRV</sequence>
<dbReference type="Pfam" id="PF00078">
    <property type="entry name" value="RVT_1"/>
    <property type="match status" value="1"/>
</dbReference>
<dbReference type="EMBL" id="JAJSOF020000027">
    <property type="protein sequence ID" value="KAJ4433774.1"/>
    <property type="molecule type" value="Genomic_DNA"/>
</dbReference>
<feature type="region of interest" description="Disordered" evidence="2">
    <location>
        <begin position="119"/>
        <end position="138"/>
    </location>
</feature>
<dbReference type="InterPro" id="IPR011989">
    <property type="entry name" value="ARM-like"/>
</dbReference>
<evidence type="ECO:0000256" key="2">
    <source>
        <dbReference type="SAM" id="MobiDB-lite"/>
    </source>
</evidence>
<evidence type="ECO:0000313" key="4">
    <source>
        <dbReference type="EMBL" id="KAJ4433774.1"/>
    </source>
</evidence>
<gene>
    <name evidence="4" type="ORF">ANN_16086</name>
</gene>
<dbReference type="Gene3D" id="3.30.420.10">
    <property type="entry name" value="Ribonuclease H-like superfamily/Ribonuclease H"/>
    <property type="match status" value="1"/>
</dbReference>
<dbReference type="Proteomes" id="UP001148838">
    <property type="component" value="Unassembled WGS sequence"/>
</dbReference>
<dbReference type="Gene3D" id="1.25.10.10">
    <property type="entry name" value="Leucine-rich Repeat Variant"/>
    <property type="match status" value="3"/>
</dbReference>
<dbReference type="InterPro" id="IPR036397">
    <property type="entry name" value="RNaseH_sf"/>
</dbReference>
<evidence type="ECO:0000256" key="1">
    <source>
        <dbReference type="PROSITE-ProRule" id="PRU00259"/>
    </source>
</evidence>
<dbReference type="Pfam" id="PF00514">
    <property type="entry name" value="Arm"/>
    <property type="match status" value="1"/>
</dbReference>